<dbReference type="Proteomes" id="UP000468717">
    <property type="component" value="Unassembled WGS sequence"/>
</dbReference>
<dbReference type="EMBL" id="WFLI01000039">
    <property type="protein sequence ID" value="KAB8061114.1"/>
    <property type="molecule type" value="Genomic_DNA"/>
</dbReference>
<sequence length="143" mass="15981">MKHCEMCGATIPQGENICENCGGIFSEDDSGTDRIIGNPDWGRISIDLESIRGDVTDIFKRVKDCWLELELRSAQRLFSGQLVNREVPVSNIDLYGPRESFSRLADVLKIAGEELSIIEFHSLPYDELYKLRDIEGKSGGAVT</sequence>
<organism evidence="1 2">
    <name type="scientific">Janthinobacterium violaceinigrum</name>
    <dbReference type="NCBI Taxonomy" id="2654252"/>
    <lineage>
        <taxon>Bacteria</taxon>
        <taxon>Pseudomonadati</taxon>
        <taxon>Pseudomonadota</taxon>
        <taxon>Betaproteobacteria</taxon>
        <taxon>Burkholderiales</taxon>
        <taxon>Oxalobacteraceae</taxon>
        <taxon>Janthinobacterium</taxon>
    </lineage>
</organism>
<protein>
    <submittedName>
        <fullName evidence="1">DUF2116 family Zn-ribbon domain-containing protein</fullName>
    </submittedName>
</protein>
<proteinExistence type="predicted"/>
<keyword evidence="2" id="KW-1185">Reference proteome</keyword>
<dbReference type="AlphaFoldDB" id="A0A6I1HR15"/>
<name>A0A6I1HR15_9BURK</name>
<evidence type="ECO:0000313" key="1">
    <source>
        <dbReference type="EMBL" id="KAB8061114.1"/>
    </source>
</evidence>
<accession>A0A6I1HR15</accession>
<reference evidence="1 2" key="1">
    <citation type="submission" date="2019-10" db="EMBL/GenBank/DDBJ databases">
        <title>Three novel species isolated from a subtropical stream in China.</title>
        <authorList>
            <person name="Lu H."/>
        </authorList>
    </citation>
    <scope>NUCLEOTIDE SEQUENCE [LARGE SCALE GENOMIC DNA]</scope>
    <source>
        <strain evidence="1 2">FT13W</strain>
    </source>
</reference>
<comment type="caution">
    <text evidence="1">The sequence shown here is derived from an EMBL/GenBank/DDBJ whole genome shotgun (WGS) entry which is preliminary data.</text>
</comment>
<gene>
    <name evidence="1" type="ORF">GCN75_24260</name>
</gene>
<evidence type="ECO:0000313" key="2">
    <source>
        <dbReference type="Proteomes" id="UP000468717"/>
    </source>
</evidence>